<reference evidence="4 5" key="1">
    <citation type="journal article" date="2015" name="Nature">
        <title>rRNA introns, odd ribosomes, and small enigmatic genomes across a large radiation of phyla.</title>
        <authorList>
            <person name="Brown C.T."/>
            <person name="Hug L.A."/>
            <person name="Thomas B.C."/>
            <person name="Sharon I."/>
            <person name="Castelle C.J."/>
            <person name="Singh A."/>
            <person name="Wilkins M.J."/>
            <person name="Williams K.H."/>
            <person name="Banfield J.F."/>
        </authorList>
    </citation>
    <scope>NUCLEOTIDE SEQUENCE [LARGE SCALE GENOMIC DNA]</scope>
</reference>
<dbReference type="PATRIC" id="fig|1618409.3.peg.159"/>
<dbReference type="GO" id="GO:0030170">
    <property type="term" value="F:pyridoxal phosphate binding"/>
    <property type="evidence" value="ECO:0007669"/>
    <property type="project" value="TreeGrafter"/>
</dbReference>
<keyword evidence="4" id="KW-0808">Transferase</keyword>
<evidence type="ECO:0000313" key="5">
    <source>
        <dbReference type="Proteomes" id="UP000034854"/>
    </source>
</evidence>
<dbReference type="CDD" id="cd00616">
    <property type="entry name" value="AHBA_syn"/>
    <property type="match status" value="1"/>
</dbReference>
<evidence type="ECO:0000256" key="2">
    <source>
        <dbReference type="PIRSR" id="PIRSR000390-2"/>
    </source>
</evidence>
<keyword evidence="4" id="KW-0032">Aminotransferase</keyword>
<dbReference type="EMBL" id="LCAG01000001">
    <property type="protein sequence ID" value="KKR88161.1"/>
    <property type="molecule type" value="Genomic_DNA"/>
</dbReference>
<comment type="similarity">
    <text evidence="3">Belongs to the DegT/DnrJ/EryC1 family.</text>
</comment>
<dbReference type="InterPro" id="IPR000653">
    <property type="entry name" value="DegT/StrS_aminotransferase"/>
</dbReference>
<feature type="active site" description="Proton acceptor" evidence="1">
    <location>
        <position position="187"/>
    </location>
</feature>
<dbReference type="InterPro" id="IPR015422">
    <property type="entry name" value="PyrdxlP-dep_Trfase_small"/>
</dbReference>
<gene>
    <name evidence="4" type="ORF">UU34_C0001G0158</name>
</gene>
<dbReference type="PIRSF" id="PIRSF000390">
    <property type="entry name" value="PLP_StrS"/>
    <property type="match status" value="1"/>
</dbReference>
<name>A0A0G0UKX3_9BACT</name>
<evidence type="ECO:0000256" key="3">
    <source>
        <dbReference type="RuleBase" id="RU004508"/>
    </source>
</evidence>
<dbReference type="Proteomes" id="UP000034854">
    <property type="component" value="Unassembled WGS sequence"/>
</dbReference>
<dbReference type="AlphaFoldDB" id="A0A0G0UKX3"/>
<evidence type="ECO:0000313" key="4">
    <source>
        <dbReference type="EMBL" id="KKR88161.1"/>
    </source>
</evidence>
<accession>A0A0G0UKX3</accession>
<comment type="caution">
    <text evidence="4">The sequence shown here is derived from an EMBL/GenBank/DDBJ whole genome shotgun (WGS) entry which is preliminary data.</text>
</comment>
<feature type="modified residue" description="N6-(pyridoxal phosphate)lysine" evidence="2">
    <location>
        <position position="187"/>
    </location>
</feature>
<dbReference type="Pfam" id="PF01041">
    <property type="entry name" value="DegT_DnrJ_EryC1"/>
    <property type="match status" value="1"/>
</dbReference>
<dbReference type="Gene3D" id="3.40.640.10">
    <property type="entry name" value="Type I PLP-dependent aspartate aminotransferase-like (Major domain)"/>
    <property type="match status" value="1"/>
</dbReference>
<dbReference type="GO" id="GO:0008483">
    <property type="term" value="F:transaminase activity"/>
    <property type="evidence" value="ECO:0007669"/>
    <property type="project" value="UniProtKB-KW"/>
</dbReference>
<sequence length="368" mass="41361">MYKPKELILTAGPSISKKEIDYVTDAVKNGWNFHMFDYKDKLEKKFAKYIGARYAMGTSGATGAMQLALACLDIGPGDEVILPDLCFYAASDVVMHRRAKPVFVDVLADTWCIDPDKIKKAITRKTKAIMPVYMYGNLCEMDEIVAISKKYGLSIFEDAAPALGSIYKGKKPGTFGAFGAYSFQGAKIAVSGIGGMLITNNKKYLEKVSMLNAHGQDPKRKFWQIQVAYSFHMSNLQASLALAQLERIEEFVAKKNQIFKWYKNGLSKVEGISMNPDKPKPRSNKWMSSIVLNRKFKFTRDQLIKELGKNLIDARPFFYPVSMFGMYKEQNTPVAHHLGLNGINLPSGINLKKEQVDYICDVLIKLLI</sequence>
<dbReference type="PANTHER" id="PTHR30244:SF34">
    <property type="entry name" value="DTDP-4-AMINO-4,6-DIDEOXYGALACTOSE TRANSAMINASE"/>
    <property type="match status" value="1"/>
</dbReference>
<dbReference type="PANTHER" id="PTHR30244">
    <property type="entry name" value="TRANSAMINASE"/>
    <property type="match status" value="1"/>
</dbReference>
<proteinExistence type="inferred from homology"/>
<protein>
    <submittedName>
        <fullName evidence="4">DegT/DnrJ/EryC1/StrS aminotransferase</fullName>
    </submittedName>
</protein>
<dbReference type="GO" id="GO:0000271">
    <property type="term" value="P:polysaccharide biosynthetic process"/>
    <property type="evidence" value="ECO:0007669"/>
    <property type="project" value="TreeGrafter"/>
</dbReference>
<dbReference type="Gene3D" id="3.90.1150.10">
    <property type="entry name" value="Aspartate Aminotransferase, domain 1"/>
    <property type="match status" value="1"/>
</dbReference>
<dbReference type="InterPro" id="IPR015421">
    <property type="entry name" value="PyrdxlP-dep_Trfase_major"/>
</dbReference>
<keyword evidence="2 3" id="KW-0663">Pyridoxal phosphate</keyword>
<evidence type="ECO:0000256" key="1">
    <source>
        <dbReference type="PIRSR" id="PIRSR000390-1"/>
    </source>
</evidence>
<organism evidence="4 5">
    <name type="scientific">Candidatus Curtissbacteria bacterium GW2011_GWA1_41_11</name>
    <dbReference type="NCBI Taxonomy" id="1618409"/>
    <lineage>
        <taxon>Bacteria</taxon>
        <taxon>Candidatus Curtissiibacteriota</taxon>
    </lineage>
</organism>
<dbReference type="SUPFAM" id="SSF53383">
    <property type="entry name" value="PLP-dependent transferases"/>
    <property type="match status" value="1"/>
</dbReference>
<dbReference type="InterPro" id="IPR015424">
    <property type="entry name" value="PyrdxlP-dep_Trfase"/>
</dbReference>